<dbReference type="InterPro" id="IPR032799">
    <property type="entry name" value="TAXi_C"/>
</dbReference>
<feature type="compositionally biased region" description="Low complexity" evidence="1">
    <location>
        <begin position="329"/>
        <end position="350"/>
    </location>
</feature>
<accession>F4PH19</accession>
<gene>
    <name evidence="3" type="ORF">DFA_03249</name>
</gene>
<dbReference type="Gene3D" id="2.40.70.10">
    <property type="entry name" value="Acid Proteases"/>
    <property type="match status" value="2"/>
</dbReference>
<dbReference type="OMA" id="MRELYTV"/>
<name>F4PH19_CACFS</name>
<evidence type="ECO:0000259" key="2">
    <source>
        <dbReference type="PROSITE" id="PS51767"/>
    </source>
</evidence>
<evidence type="ECO:0000313" key="4">
    <source>
        <dbReference type="Proteomes" id="UP000007797"/>
    </source>
</evidence>
<dbReference type="KEGG" id="dfa:DFA_03249"/>
<dbReference type="SUPFAM" id="SSF50630">
    <property type="entry name" value="Acid proteases"/>
    <property type="match status" value="1"/>
</dbReference>
<feature type="region of interest" description="Disordered" evidence="1">
    <location>
        <begin position="329"/>
        <end position="384"/>
    </location>
</feature>
<dbReference type="AlphaFoldDB" id="F4PH19"/>
<evidence type="ECO:0000313" key="3">
    <source>
        <dbReference type="EMBL" id="EGG25003.1"/>
    </source>
</evidence>
<evidence type="ECO:0000256" key="1">
    <source>
        <dbReference type="SAM" id="MobiDB-lite"/>
    </source>
</evidence>
<dbReference type="GeneID" id="14877532"/>
<reference evidence="4" key="1">
    <citation type="journal article" date="2011" name="Genome Res.">
        <title>Phylogeny-wide analysis of social amoeba genomes highlights ancient origins for complex intercellular communication.</title>
        <authorList>
            <person name="Heidel A.J."/>
            <person name="Lawal H.M."/>
            <person name="Felder M."/>
            <person name="Schilde C."/>
            <person name="Helps N.R."/>
            <person name="Tunggal B."/>
            <person name="Rivero F."/>
            <person name="John U."/>
            <person name="Schleicher M."/>
            <person name="Eichinger L."/>
            <person name="Platzer M."/>
            <person name="Noegel A.A."/>
            <person name="Schaap P."/>
            <person name="Gloeckner G."/>
        </authorList>
    </citation>
    <scope>NUCLEOTIDE SEQUENCE [LARGE SCALE GENOMIC DNA]</scope>
    <source>
        <strain evidence="4">SH3</strain>
    </source>
</reference>
<feature type="compositionally biased region" description="Low complexity" evidence="1">
    <location>
        <begin position="363"/>
        <end position="383"/>
    </location>
</feature>
<dbReference type="STRING" id="1054147.F4PH19"/>
<proteinExistence type="predicted"/>
<dbReference type="PROSITE" id="PS51767">
    <property type="entry name" value="PEPTIDASE_A1"/>
    <property type="match status" value="1"/>
</dbReference>
<dbReference type="Proteomes" id="UP000007797">
    <property type="component" value="Unassembled WGS sequence"/>
</dbReference>
<feature type="domain" description="Peptidase A1" evidence="2">
    <location>
        <begin position="80"/>
        <end position="480"/>
    </location>
</feature>
<dbReference type="EMBL" id="GL883006">
    <property type="protein sequence ID" value="EGG25003.1"/>
    <property type="molecule type" value="Genomic_DNA"/>
</dbReference>
<dbReference type="Pfam" id="PF14541">
    <property type="entry name" value="TAXi_C"/>
    <property type="match status" value="1"/>
</dbReference>
<dbReference type="RefSeq" id="XP_004362854.1">
    <property type="nucleotide sequence ID" value="XM_004362797.1"/>
</dbReference>
<organism evidence="3 4">
    <name type="scientific">Cavenderia fasciculata</name>
    <name type="common">Slime mold</name>
    <name type="synonym">Dictyostelium fasciculatum</name>
    <dbReference type="NCBI Taxonomy" id="261658"/>
    <lineage>
        <taxon>Eukaryota</taxon>
        <taxon>Amoebozoa</taxon>
        <taxon>Evosea</taxon>
        <taxon>Eumycetozoa</taxon>
        <taxon>Dictyostelia</taxon>
        <taxon>Acytosteliales</taxon>
        <taxon>Cavenderiaceae</taxon>
        <taxon>Cavenderia</taxon>
    </lineage>
</organism>
<sequence>MELKNHQSDCDVIFLSSLIIHSHQTLSTQANQTSVKLPSNISLGNINVNITLDSNDQKDDPSRYDKRVSALVFSGSSEFLESSITIGQNSIPIILDTSSHHFLIAKKKCTGCTQFPPFYKKSPVGEFVQCDSQLCHLNGNTCEKPNKFTSPTCVLTTNIETAAIRAYLISDMVSVDNFKNIPVIISAIYRQTGDLPNKLTKPIFGVGPSCQGCPVSQLNSILTTLKRPYIFGVSLDRNYFGGISLGSINPLFYTHQLNYTTMVKQRASYSIQPYSMISEWNGHSLNISYTDFNMFTIETTLPLSYLPTAAFNKFTKFLSDYCQAKNAATTTSTTSTGTSPSNPTSTTTNGSTGGLPANNPKVPASTSSSPLSPSASTTTNNNNVKPSPSICSSLNVLFSNCLPSSMLSPDQFPTIDLHFPENFTLSLKPSNYFYTISRDNIVYQCIGIQETKDTHATFGLNLMRELYIVFDNDRSVIGFVI</sequence>
<keyword evidence="4" id="KW-1185">Reference proteome</keyword>
<dbReference type="InterPro" id="IPR021109">
    <property type="entry name" value="Peptidase_aspartic_dom_sf"/>
</dbReference>
<dbReference type="OrthoDB" id="15189at2759"/>
<protein>
    <recommendedName>
        <fullName evidence="2">Peptidase A1 domain-containing protein</fullName>
    </recommendedName>
</protein>
<dbReference type="InterPro" id="IPR033121">
    <property type="entry name" value="PEPTIDASE_A1"/>
</dbReference>